<dbReference type="PATRIC" id="fig|394096.3.peg.5659"/>
<evidence type="ECO:0000259" key="9">
    <source>
        <dbReference type="PROSITE" id="PS50122"/>
    </source>
</evidence>
<evidence type="ECO:0000256" key="7">
    <source>
        <dbReference type="PROSITE-ProRule" id="PRU00169"/>
    </source>
</evidence>
<proteinExistence type="inferred from homology"/>
<dbReference type="CDD" id="cd17541">
    <property type="entry name" value="REC_CheB-like"/>
    <property type="match status" value="1"/>
</dbReference>
<evidence type="ECO:0000313" key="10">
    <source>
        <dbReference type="EMBL" id="KFE66255.1"/>
    </source>
</evidence>
<feature type="domain" description="Response regulatory" evidence="8">
    <location>
        <begin position="5"/>
        <end position="123"/>
    </location>
</feature>
<dbReference type="EC" id="3.5.1.44" evidence="5"/>
<dbReference type="InterPro" id="IPR035909">
    <property type="entry name" value="CheB_C"/>
</dbReference>
<dbReference type="PIRSF" id="PIRSF000876">
    <property type="entry name" value="RR_chemtxs_CheB"/>
    <property type="match status" value="1"/>
</dbReference>
<dbReference type="InterPro" id="IPR008248">
    <property type="entry name" value="CheB-like"/>
</dbReference>
<dbReference type="Pfam" id="PF01339">
    <property type="entry name" value="CheB_methylest"/>
    <property type="match status" value="1"/>
</dbReference>
<sequence>MSALRVLIVEDSVMVRRRLADAFAEDPSFTVVGEAGDGARALELCQKLRPDVVTMDLMLPGMNGVEVTRRIMTHCPTPIVVFSGMENRTMGLYLLDALTAGAVDAVEKPTRFVSSEWAGELLSRVKQAARSPSAQVPEHLKPEPVWPMFPPRLVVVGASTGGPAAVRTILQQISPDFPLPILLVMHLSEKFEASMVDWLGKNSAIPVRHAVDGEILPTAGRPQLVMARANKHLVLRDSRLWLTSDAERHSSRPSVDVLFESVAKEVGSRAIACLLTGMGRDGAEGLHALRRAGAMTLAQDESSSVVFGMPLEAIRLGAARHVLPLHDIPAWLDTFSRRRPVGENA</sequence>
<dbReference type="PROSITE" id="PS50122">
    <property type="entry name" value="CHEB"/>
    <property type="match status" value="1"/>
</dbReference>
<dbReference type="GO" id="GO:0050568">
    <property type="term" value="F:protein-glutamine glutaminase activity"/>
    <property type="evidence" value="ECO:0007669"/>
    <property type="project" value="UniProtKB-UniRule"/>
</dbReference>
<comment type="function">
    <text evidence="5">Involved in chemotaxis. Part of a chemotaxis signal transduction system that modulates chemotaxis in response to various stimuli. Catalyzes the demethylation of specific methylglutamate residues introduced into the chemoreceptors (methyl-accepting chemotaxis proteins or MCP) by CheR. Also mediates the irreversible deamidation of specific glutamine residues to glutamic acid.</text>
</comment>
<reference evidence="10 11" key="1">
    <citation type="submission" date="2014-04" db="EMBL/GenBank/DDBJ databases">
        <title>Genome assembly of Hyalangium minutum DSM 14724.</title>
        <authorList>
            <person name="Sharma G."/>
            <person name="Subramanian S."/>
        </authorList>
    </citation>
    <scope>NUCLEOTIDE SEQUENCE [LARGE SCALE GENOMIC DNA]</scope>
    <source>
        <strain evidence="10 11">DSM 14724</strain>
    </source>
</reference>
<feature type="domain" description="CheB-type methylesterase" evidence="9">
    <location>
        <begin position="147"/>
        <end position="332"/>
    </location>
</feature>
<comment type="caution">
    <text evidence="10">The sequence shown here is derived from an EMBL/GenBank/DDBJ whole genome shotgun (WGS) entry which is preliminary data.</text>
</comment>
<evidence type="ECO:0000256" key="5">
    <source>
        <dbReference type="HAMAP-Rule" id="MF_00099"/>
    </source>
</evidence>
<dbReference type="CDD" id="cd16432">
    <property type="entry name" value="CheB_Rec"/>
    <property type="match status" value="1"/>
</dbReference>
<comment type="similarity">
    <text evidence="5">Belongs to the CheB family.</text>
</comment>
<gene>
    <name evidence="5" type="primary">cheB</name>
    <name evidence="10" type="ORF">DB31_1320</name>
</gene>
<evidence type="ECO:0000313" key="11">
    <source>
        <dbReference type="Proteomes" id="UP000028725"/>
    </source>
</evidence>
<dbReference type="Gene3D" id="3.40.50.2300">
    <property type="match status" value="1"/>
</dbReference>
<evidence type="ECO:0000256" key="2">
    <source>
        <dbReference type="ARBA" id="ARBA00022500"/>
    </source>
</evidence>
<evidence type="ECO:0000256" key="4">
    <source>
        <dbReference type="ARBA" id="ARBA00048267"/>
    </source>
</evidence>
<dbReference type="PANTHER" id="PTHR42872">
    <property type="entry name" value="PROTEIN-GLUTAMATE METHYLESTERASE/PROTEIN-GLUTAMINE GLUTAMINASE"/>
    <property type="match status" value="1"/>
</dbReference>
<dbReference type="PROSITE" id="PS50110">
    <property type="entry name" value="RESPONSE_REGULATORY"/>
    <property type="match status" value="1"/>
</dbReference>
<keyword evidence="3 5" id="KW-0378">Hydrolase</keyword>
<dbReference type="GO" id="GO:0006935">
    <property type="term" value="P:chemotaxis"/>
    <property type="evidence" value="ECO:0007669"/>
    <property type="project" value="UniProtKB-UniRule"/>
</dbReference>
<comment type="subcellular location">
    <subcellularLocation>
        <location evidence="5">Cytoplasm</location>
    </subcellularLocation>
</comment>
<dbReference type="NCBIfam" id="NF001965">
    <property type="entry name" value="PRK00742.1"/>
    <property type="match status" value="1"/>
</dbReference>
<feature type="active site" evidence="5 6">
    <location>
        <position position="186"/>
    </location>
</feature>
<feature type="active site" evidence="5 6">
    <location>
        <position position="281"/>
    </location>
</feature>
<comment type="domain">
    <text evidence="5">Contains a C-terminal catalytic domain, and an N-terminal region which modulates catalytic activity.</text>
</comment>
<evidence type="ECO:0000256" key="1">
    <source>
        <dbReference type="ARBA" id="ARBA00022490"/>
    </source>
</evidence>
<name>A0A085WEZ2_9BACT</name>
<feature type="active site" evidence="5 6">
    <location>
        <position position="159"/>
    </location>
</feature>
<keyword evidence="2 5" id="KW-0145">Chemotaxis</keyword>
<dbReference type="GO" id="GO:0008984">
    <property type="term" value="F:protein-glutamate methylesterase activity"/>
    <property type="evidence" value="ECO:0007669"/>
    <property type="project" value="UniProtKB-UniRule"/>
</dbReference>
<dbReference type="Proteomes" id="UP000028725">
    <property type="component" value="Unassembled WGS sequence"/>
</dbReference>
<dbReference type="Pfam" id="PF00072">
    <property type="entry name" value="Response_reg"/>
    <property type="match status" value="1"/>
</dbReference>
<keyword evidence="5 7" id="KW-0597">Phosphoprotein</keyword>
<accession>A0A085WEZ2</accession>
<dbReference type="SMART" id="SM00448">
    <property type="entry name" value="REC"/>
    <property type="match status" value="1"/>
</dbReference>
<dbReference type="InterPro" id="IPR001789">
    <property type="entry name" value="Sig_transdc_resp-reg_receiver"/>
</dbReference>
<dbReference type="PANTHER" id="PTHR42872:SF6">
    <property type="entry name" value="PROTEIN-GLUTAMATE METHYLESTERASE_PROTEIN-GLUTAMINE GLUTAMINASE"/>
    <property type="match status" value="1"/>
</dbReference>
<organism evidence="10 11">
    <name type="scientific">Hyalangium minutum</name>
    <dbReference type="NCBI Taxonomy" id="394096"/>
    <lineage>
        <taxon>Bacteria</taxon>
        <taxon>Pseudomonadati</taxon>
        <taxon>Myxococcota</taxon>
        <taxon>Myxococcia</taxon>
        <taxon>Myxococcales</taxon>
        <taxon>Cystobacterineae</taxon>
        <taxon>Archangiaceae</taxon>
        <taxon>Hyalangium</taxon>
    </lineage>
</organism>
<comment type="PTM">
    <text evidence="5">Phosphorylated by CheA. Phosphorylation of the N-terminal regulatory domain activates the methylesterase activity.</text>
</comment>
<dbReference type="SUPFAM" id="SSF52172">
    <property type="entry name" value="CheY-like"/>
    <property type="match status" value="1"/>
</dbReference>
<dbReference type="Gene3D" id="3.40.50.180">
    <property type="entry name" value="Methylesterase CheB, C-terminal domain"/>
    <property type="match status" value="1"/>
</dbReference>
<protein>
    <recommendedName>
        <fullName evidence="5">Protein-glutamate methylesterase/protein-glutamine glutaminase</fullName>
        <ecNumber evidence="5">3.1.1.61</ecNumber>
        <ecNumber evidence="5">3.5.1.44</ecNumber>
    </recommendedName>
</protein>
<dbReference type="GO" id="GO:0005737">
    <property type="term" value="C:cytoplasm"/>
    <property type="evidence" value="ECO:0007669"/>
    <property type="project" value="UniProtKB-SubCell"/>
</dbReference>
<dbReference type="EC" id="3.1.1.61" evidence="5"/>
<dbReference type="HAMAP" id="MF_00099">
    <property type="entry name" value="CheB_chemtxs"/>
    <property type="match status" value="1"/>
</dbReference>
<dbReference type="InterPro" id="IPR000673">
    <property type="entry name" value="Sig_transdc_resp-reg_Me-estase"/>
</dbReference>
<dbReference type="RefSeq" id="WP_276203652.1">
    <property type="nucleotide sequence ID" value="NZ_JMCB01000011.1"/>
</dbReference>
<keyword evidence="1 5" id="KW-0963">Cytoplasm</keyword>
<dbReference type="STRING" id="394096.DB31_1320"/>
<evidence type="ECO:0000256" key="6">
    <source>
        <dbReference type="PROSITE-ProRule" id="PRU00050"/>
    </source>
</evidence>
<dbReference type="AlphaFoldDB" id="A0A085WEZ2"/>
<feature type="modified residue" description="4-aspartylphosphate" evidence="5 7">
    <location>
        <position position="56"/>
    </location>
</feature>
<comment type="catalytic activity">
    <reaction evidence="4 5">
        <text>[protein]-L-glutamate 5-O-methyl ester + H2O = L-glutamyl-[protein] + methanol + H(+)</text>
        <dbReference type="Rhea" id="RHEA:23236"/>
        <dbReference type="Rhea" id="RHEA-COMP:10208"/>
        <dbReference type="Rhea" id="RHEA-COMP:10311"/>
        <dbReference type="ChEBI" id="CHEBI:15377"/>
        <dbReference type="ChEBI" id="CHEBI:15378"/>
        <dbReference type="ChEBI" id="CHEBI:17790"/>
        <dbReference type="ChEBI" id="CHEBI:29973"/>
        <dbReference type="ChEBI" id="CHEBI:82795"/>
        <dbReference type="EC" id="3.1.1.61"/>
    </reaction>
</comment>
<keyword evidence="11" id="KW-1185">Reference proteome</keyword>
<dbReference type="GO" id="GO:0000156">
    <property type="term" value="F:phosphorelay response regulator activity"/>
    <property type="evidence" value="ECO:0007669"/>
    <property type="project" value="InterPro"/>
</dbReference>
<dbReference type="EMBL" id="JMCB01000011">
    <property type="protein sequence ID" value="KFE66255.1"/>
    <property type="molecule type" value="Genomic_DNA"/>
</dbReference>
<evidence type="ECO:0000259" key="8">
    <source>
        <dbReference type="PROSITE" id="PS50110"/>
    </source>
</evidence>
<dbReference type="InterPro" id="IPR011006">
    <property type="entry name" value="CheY-like_superfamily"/>
</dbReference>
<dbReference type="SUPFAM" id="SSF52738">
    <property type="entry name" value="Methylesterase CheB, C-terminal domain"/>
    <property type="match status" value="1"/>
</dbReference>
<comment type="catalytic activity">
    <reaction evidence="5">
        <text>L-glutaminyl-[protein] + H2O = L-glutamyl-[protein] + NH4(+)</text>
        <dbReference type="Rhea" id="RHEA:16441"/>
        <dbReference type="Rhea" id="RHEA-COMP:10207"/>
        <dbReference type="Rhea" id="RHEA-COMP:10208"/>
        <dbReference type="ChEBI" id="CHEBI:15377"/>
        <dbReference type="ChEBI" id="CHEBI:28938"/>
        <dbReference type="ChEBI" id="CHEBI:29973"/>
        <dbReference type="ChEBI" id="CHEBI:30011"/>
        <dbReference type="EC" id="3.5.1.44"/>
    </reaction>
</comment>
<evidence type="ECO:0000256" key="3">
    <source>
        <dbReference type="ARBA" id="ARBA00022801"/>
    </source>
</evidence>